<dbReference type="Proteomes" id="UP000661696">
    <property type="component" value="Unassembled WGS sequence"/>
</dbReference>
<sequence length="127" mass="15114">MELTDIYIYRNKVEKEIIFDFMKNWLIGFKTADEIFEYPQFFGDTVLETDDYFEMLLFVLAAPDRNYNFYFENKDNLQNPKGMIFIQNNAVYLGIGVIPSCEKHFINSLTEKYEEELIICNGVLPYK</sequence>
<evidence type="ECO:0008006" key="3">
    <source>
        <dbReference type="Google" id="ProtNLM"/>
    </source>
</evidence>
<dbReference type="RefSeq" id="WP_202089920.1">
    <property type="nucleotide sequence ID" value="NZ_JAELVM010000001.1"/>
</dbReference>
<protein>
    <recommendedName>
        <fullName evidence="3">CDI immunity protein domain-containing protein</fullName>
    </recommendedName>
</protein>
<reference evidence="1 2" key="1">
    <citation type="submission" date="2020-12" db="EMBL/GenBank/DDBJ databases">
        <title>Chryseobacterium endoalhailicus sp. nov., isolated from seed of leguminous plant.</title>
        <authorList>
            <person name="Zhang X."/>
        </authorList>
    </citation>
    <scope>NUCLEOTIDE SEQUENCE [LARGE SCALE GENOMIC DNA]</scope>
    <source>
        <strain evidence="1 2">L7</strain>
    </source>
</reference>
<accession>A0ABS1QDC2</accession>
<evidence type="ECO:0000313" key="2">
    <source>
        <dbReference type="Proteomes" id="UP000661696"/>
    </source>
</evidence>
<keyword evidence="2" id="KW-1185">Reference proteome</keyword>
<dbReference type="EMBL" id="JAELVM010000001">
    <property type="protein sequence ID" value="MBL1220598.1"/>
    <property type="molecule type" value="Genomic_DNA"/>
</dbReference>
<evidence type="ECO:0000313" key="1">
    <source>
        <dbReference type="EMBL" id="MBL1220598.1"/>
    </source>
</evidence>
<gene>
    <name evidence="1" type="ORF">JET18_07095</name>
</gene>
<organism evidence="1 2">
    <name type="scientific">Chryseobacterium endalhagicum</name>
    <dbReference type="NCBI Taxonomy" id="2797638"/>
    <lineage>
        <taxon>Bacteria</taxon>
        <taxon>Pseudomonadati</taxon>
        <taxon>Bacteroidota</taxon>
        <taxon>Flavobacteriia</taxon>
        <taxon>Flavobacteriales</taxon>
        <taxon>Weeksellaceae</taxon>
        <taxon>Chryseobacterium group</taxon>
        <taxon>Chryseobacterium</taxon>
    </lineage>
</organism>
<comment type="caution">
    <text evidence="1">The sequence shown here is derived from an EMBL/GenBank/DDBJ whole genome shotgun (WGS) entry which is preliminary data.</text>
</comment>
<name>A0ABS1QDC2_9FLAO</name>
<proteinExistence type="predicted"/>